<name>A0A4Q5LUS6_9BACT</name>
<sequence>MNIQLIQGEFSSQDALELITQLIHIKIKYHENKIATNSNEEDIKYRESKIKRLQKELFDFRSSIRREEPGLRLDAIITIEHS</sequence>
<dbReference type="EMBL" id="SEWF01000046">
    <property type="protein sequence ID" value="RYU93374.1"/>
    <property type="molecule type" value="Genomic_DNA"/>
</dbReference>
<comment type="caution">
    <text evidence="1">The sequence shown here is derived from an EMBL/GenBank/DDBJ whole genome shotgun (WGS) entry which is preliminary data.</text>
</comment>
<organism evidence="1 2">
    <name type="scientific">Emticicia agri</name>
    <dbReference type="NCBI Taxonomy" id="2492393"/>
    <lineage>
        <taxon>Bacteria</taxon>
        <taxon>Pseudomonadati</taxon>
        <taxon>Bacteroidota</taxon>
        <taxon>Cytophagia</taxon>
        <taxon>Cytophagales</taxon>
        <taxon>Leadbetterellaceae</taxon>
        <taxon>Emticicia</taxon>
    </lineage>
</organism>
<evidence type="ECO:0000313" key="2">
    <source>
        <dbReference type="Proteomes" id="UP000293162"/>
    </source>
</evidence>
<accession>A0A4Q5LUS6</accession>
<gene>
    <name evidence="1" type="ORF">EWM59_22190</name>
</gene>
<reference evidence="1 2" key="1">
    <citation type="submission" date="2019-02" db="EMBL/GenBank/DDBJ databases">
        <title>Bacterial novel species Emticicia sp. 17J42-9 isolated from soil.</title>
        <authorList>
            <person name="Jung H.-Y."/>
        </authorList>
    </citation>
    <scope>NUCLEOTIDE SEQUENCE [LARGE SCALE GENOMIC DNA]</scope>
    <source>
        <strain evidence="1 2">17J42-9</strain>
    </source>
</reference>
<keyword evidence="2" id="KW-1185">Reference proteome</keyword>
<protein>
    <submittedName>
        <fullName evidence="1">Uncharacterized protein</fullName>
    </submittedName>
</protein>
<dbReference type="OrthoDB" id="965211at2"/>
<dbReference type="Proteomes" id="UP000293162">
    <property type="component" value="Unassembled WGS sequence"/>
</dbReference>
<proteinExistence type="predicted"/>
<evidence type="ECO:0000313" key="1">
    <source>
        <dbReference type="EMBL" id="RYU93374.1"/>
    </source>
</evidence>
<dbReference type="RefSeq" id="WP_130023449.1">
    <property type="nucleotide sequence ID" value="NZ_SEWF01000046.1"/>
</dbReference>
<dbReference type="AlphaFoldDB" id="A0A4Q5LUS6"/>